<dbReference type="AlphaFoldDB" id="A0A0C3BQI1"/>
<dbReference type="InterPro" id="IPR016169">
    <property type="entry name" value="FAD-bd_PCMH_sub2"/>
</dbReference>
<gene>
    <name evidence="7" type="ORF">M413DRAFT_239222</name>
</gene>
<dbReference type="Gene3D" id="3.30.465.10">
    <property type="match status" value="1"/>
</dbReference>
<dbReference type="SUPFAM" id="SSF56176">
    <property type="entry name" value="FAD-binding/transporter-associated domain-like"/>
    <property type="match status" value="1"/>
</dbReference>
<dbReference type="PROSITE" id="PS51387">
    <property type="entry name" value="FAD_PCMH"/>
    <property type="match status" value="1"/>
</dbReference>
<keyword evidence="3" id="KW-0274">FAD</keyword>
<name>A0A0C3BQI1_HEBCY</name>
<dbReference type="InterPro" id="IPR016167">
    <property type="entry name" value="FAD-bd_PCMH_sub1"/>
</dbReference>
<dbReference type="PANTHER" id="PTHR42973:SF13">
    <property type="entry name" value="FAD-BINDING PCMH-TYPE DOMAIN-CONTAINING PROTEIN"/>
    <property type="match status" value="1"/>
</dbReference>
<evidence type="ECO:0000313" key="7">
    <source>
        <dbReference type="EMBL" id="KIM38915.1"/>
    </source>
</evidence>
<keyword evidence="4" id="KW-0560">Oxidoreductase</keyword>
<keyword evidence="5" id="KW-0732">Signal</keyword>
<evidence type="ECO:0000313" key="8">
    <source>
        <dbReference type="Proteomes" id="UP000053424"/>
    </source>
</evidence>
<keyword evidence="2" id="KW-0285">Flavoprotein</keyword>
<dbReference type="Gene3D" id="3.30.43.10">
    <property type="entry name" value="Uridine Diphospho-n-acetylenolpyruvylglucosamine Reductase, domain 2"/>
    <property type="match status" value="1"/>
</dbReference>
<proteinExistence type="inferred from homology"/>
<sequence length="491" mass="52307">MFFAISGFVFHFFMLVSSSSASLAVDEPYADHVCARIASSISSSSGVYFPGDALYDKGVFHWANFTTQAAKCVVEPGIPGDVGIILGIVGKTRTRFAVKGGGHAVNPGFSSSTGVQISMSRFSDVVYNPRHQTAEIGAGLIWDDVYAVLEPYGVNVVGGRTSGVGVAGFTLGGGYSWKTNQYGLTIDTVTAFELVKPDGNVVRVTKASDPGLFFGLKGGFNNFGIVTKFTLRTFPQTQVWGGSIATDSQHIAEVMAATAAFSSKVTDPKAAMINQYVYVHPAGQNSLSLFYDGPTPPPGIFDDFLAIPSVAKDVSTRSFLSLIQGFNTQGMPPNIRVTGTATSVLALTPSFLAAVLNQTNYWGAKLAPKSGIIAAVGIQSFLPSIYSHNSDHTAYPPMRSKGFLPLDIAFEWTNEGFDGDFHDAARAMGKALLDAAKCEGQDVEGALMYPNYAIFGTPLEDIYGRHLGKLRNLKAKVDPGNVMGLTGGWRF</sequence>
<comment type="similarity">
    <text evidence="1">Belongs to the oxygen-dependent FAD-linked oxidoreductase family.</text>
</comment>
<dbReference type="GO" id="GO:0071949">
    <property type="term" value="F:FAD binding"/>
    <property type="evidence" value="ECO:0007669"/>
    <property type="project" value="InterPro"/>
</dbReference>
<dbReference type="Proteomes" id="UP000053424">
    <property type="component" value="Unassembled WGS sequence"/>
</dbReference>
<dbReference type="EMBL" id="KN831788">
    <property type="protein sequence ID" value="KIM38915.1"/>
    <property type="molecule type" value="Genomic_DNA"/>
</dbReference>
<protein>
    <recommendedName>
        <fullName evidence="6">FAD-binding PCMH-type domain-containing protein</fullName>
    </recommendedName>
</protein>
<feature type="signal peptide" evidence="5">
    <location>
        <begin position="1"/>
        <end position="21"/>
    </location>
</feature>
<dbReference type="PANTHER" id="PTHR42973">
    <property type="entry name" value="BINDING OXIDOREDUCTASE, PUTATIVE (AFU_ORTHOLOGUE AFUA_1G17690)-RELATED"/>
    <property type="match status" value="1"/>
</dbReference>
<dbReference type="InterPro" id="IPR050416">
    <property type="entry name" value="FAD-linked_Oxidoreductase"/>
</dbReference>
<feature type="domain" description="FAD-binding PCMH-type" evidence="6">
    <location>
        <begin position="66"/>
        <end position="236"/>
    </location>
</feature>
<dbReference type="InterPro" id="IPR036318">
    <property type="entry name" value="FAD-bd_PCMH-like_sf"/>
</dbReference>
<dbReference type="STRING" id="686832.A0A0C3BQI1"/>
<organism evidence="7 8">
    <name type="scientific">Hebeloma cylindrosporum</name>
    <dbReference type="NCBI Taxonomy" id="76867"/>
    <lineage>
        <taxon>Eukaryota</taxon>
        <taxon>Fungi</taxon>
        <taxon>Dikarya</taxon>
        <taxon>Basidiomycota</taxon>
        <taxon>Agaricomycotina</taxon>
        <taxon>Agaricomycetes</taxon>
        <taxon>Agaricomycetidae</taxon>
        <taxon>Agaricales</taxon>
        <taxon>Agaricineae</taxon>
        <taxon>Hymenogastraceae</taxon>
        <taxon>Hebeloma</taxon>
    </lineage>
</organism>
<dbReference type="InterPro" id="IPR006094">
    <property type="entry name" value="Oxid_FAD_bind_N"/>
</dbReference>
<dbReference type="OrthoDB" id="2151789at2759"/>
<evidence type="ECO:0000256" key="3">
    <source>
        <dbReference type="ARBA" id="ARBA00022827"/>
    </source>
</evidence>
<evidence type="ECO:0000256" key="1">
    <source>
        <dbReference type="ARBA" id="ARBA00005466"/>
    </source>
</evidence>
<dbReference type="InterPro" id="IPR016166">
    <property type="entry name" value="FAD-bd_PCMH"/>
</dbReference>
<evidence type="ECO:0000256" key="5">
    <source>
        <dbReference type="SAM" id="SignalP"/>
    </source>
</evidence>
<reference evidence="8" key="2">
    <citation type="submission" date="2015-01" db="EMBL/GenBank/DDBJ databases">
        <title>Evolutionary Origins and Diversification of the Mycorrhizal Mutualists.</title>
        <authorList>
            <consortium name="DOE Joint Genome Institute"/>
            <consortium name="Mycorrhizal Genomics Consortium"/>
            <person name="Kohler A."/>
            <person name="Kuo A."/>
            <person name="Nagy L.G."/>
            <person name="Floudas D."/>
            <person name="Copeland A."/>
            <person name="Barry K.W."/>
            <person name="Cichocki N."/>
            <person name="Veneault-Fourrey C."/>
            <person name="LaButti K."/>
            <person name="Lindquist E.A."/>
            <person name="Lipzen A."/>
            <person name="Lundell T."/>
            <person name="Morin E."/>
            <person name="Murat C."/>
            <person name="Riley R."/>
            <person name="Ohm R."/>
            <person name="Sun H."/>
            <person name="Tunlid A."/>
            <person name="Henrissat B."/>
            <person name="Grigoriev I.V."/>
            <person name="Hibbett D.S."/>
            <person name="Martin F."/>
        </authorList>
    </citation>
    <scope>NUCLEOTIDE SEQUENCE [LARGE SCALE GENOMIC DNA]</scope>
    <source>
        <strain evidence="8">h7</strain>
    </source>
</reference>
<keyword evidence="8" id="KW-1185">Reference proteome</keyword>
<evidence type="ECO:0000256" key="4">
    <source>
        <dbReference type="ARBA" id="ARBA00023002"/>
    </source>
</evidence>
<feature type="chain" id="PRO_5002162105" description="FAD-binding PCMH-type domain-containing protein" evidence="5">
    <location>
        <begin position="22"/>
        <end position="491"/>
    </location>
</feature>
<accession>A0A0C3BQI1</accession>
<evidence type="ECO:0000256" key="2">
    <source>
        <dbReference type="ARBA" id="ARBA00022630"/>
    </source>
</evidence>
<dbReference type="Pfam" id="PF01565">
    <property type="entry name" value="FAD_binding_4"/>
    <property type="match status" value="1"/>
</dbReference>
<reference evidence="7 8" key="1">
    <citation type="submission" date="2014-04" db="EMBL/GenBank/DDBJ databases">
        <authorList>
            <consortium name="DOE Joint Genome Institute"/>
            <person name="Kuo A."/>
            <person name="Gay G."/>
            <person name="Dore J."/>
            <person name="Kohler A."/>
            <person name="Nagy L.G."/>
            <person name="Floudas D."/>
            <person name="Copeland A."/>
            <person name="Barry K.W."/>
            <person name="Cichocki N."/>
            <person name="Veneault-Fourrey C."/>
            <person name="LaButti K."/>
            <person name="Lindquist E.A."/>
            <person name="Lipzen A."/>
            <person name="Lundell T."/>
            <person name="Morin E."/>
            <person name="Murat C."/>
            <person name="Sun H."/>
            <person name="Tunlid A."/>
            <person name="Henrissat B."/>
            <person name="Grigoriev I.V."/>
            <person name="Hibbett D.S."/>
            <person name="Martin F."/>
            <person name="Nordberg H.P."/>
            <person name="Cantor M.N."/>
            <person name="Hua S.X."/>
        </authorList>
    </citation>
    <scope>NUCLEOTIDE SEQUENCE [LARGE SCALE GENOMIC DNA]</scope>
    <source>
        <strain evidence="8">h7</strain>
    </source>
</reference>
<dbReference type="HOGENOM" id="CLU_018354_1_0_1"/>
<dbReference type="GO" id="GO:0016491">
    <property type="term" value="F:oxidoreductase activity"/>
    <property type="evidence" value="ECO:0007669"/>
    <property type="project" value="UniProtKB-KW"/>
</dbReference>
<evidence type="ECO:0000259" key="6">
    <source>
        <dbReference type="PROSITE" id="PS51387"/>
    </source>
</evidence>
<dbReference type="Gene3D" id="3.40.462.20">
    <property type="match status" value="1"/>
</dbReference>